<dbReference type="AlphaFoldDB" id="A0AAF0UEU8"/>
<sequence>MAYLTQEVLQRKRIQLVPRCFLFMVTEETNKHLFLHCKYTAQLWNLFLNITGYSWAMPEHTTDLLSCWIRRGGSKSQKRWWRLIPSCIWCSVWRERNARCFEDRSNSIHKV</sequence>
<protein>
    <recommendedName>
        <fullName evidence="1">Reverse transcriptase zinc-binding domain-containing protein</fullName>
    </recommendedName>
</protein>
<keyword evidence="3" id="KW-1185">Reference proteome</keyword>
<dbReference type="EMBL" id="CP133620">
    <property type="protein sequence ID" value="WMV44216.1"/>
    <property type="molecule type" value="Genomic_DNA"/>
</dbReference>
<organism evidence="2 3">
    <name type="scientific">Solanum verrucosum</name>
    <dbReference type="NCBI Taxonomy" id="315347"/>
    <lineage>
        <taxon>Eukaryota</taxon>
        <taxon>Viridiplantae</taxon>
        <taxon>Streptophyta</taxon>
        <taxon>Embryophyta</taxon>
        <taxon>Tracheophyta</taxon>
        <taxon>Spermatophyta</taxon>
        <taxon>Magnoliopsida</taxon>
        <taxon>eudicotyledons</taxon>
        <taxon>Gunneridae</taxon>
        <taxon>Pentapetalae</taxon>
        <taxon>asterids</taxon>
        <taxon>lamiids</taxon>
        <taxon>Solanales</taxon>
        <taxon>Solanaceae</taxon>
        <taxon>Solanoideae</taxon>
        <taxon>Solaneae</taxon>
        <taxon>Solanum</taxon>
    </lineage>
</organism>
<gene>
    <name evidence="2" type="ORF">MTR67_037601</name>
</gene>
<evidence type="ECO:0000313" key="2">
    <source>
        <dbReference type="EMBL" id="WMV44216.1"/>
    </source>
</evidence>
<dbReference type="Pfam" id="PF13966">
    <property type="entry name" value="zf-RVT"/>
    <property type="match status" value="1"/>
</dbReference>
<accession>A0AAF0UEU8</accession>
<proteinExistence type="predicted"/>
<evidence type="ECO:0000313" key="3">
    <source>
        <dbReference type="Proteomes" id="UP001234989"/>
    </source>
</evidence>
<dbReference type="Proteomes" id="UP001234989">
    <property type="component" value="Chromosome 9"/>
</dbReference>
<name>A0AAF0UEU8_SOLVR</name>
<feature type="domain" description="Reverse transcriptase zinc-binding" evidence="1">
    <location>
        <begin position="3"/>
        <end position="44"/>
    </location>
</feature>
<dbReference type="InterPro" id="IPR026960">
    <property type="entry name" value="RVT-Znf"/>
</dbReference>
<reference evidence="2" key="1">
    <citation type="submission" date="2023-08" db="EMBL/GenBank/DDBJ databases">
        <title>A de novo genome assembly of Solanum verrucosum Schlechtendal, a Mexican diploid species geographically isolated from the other diploid A-genome species in potato relatives.</title>
        <authorList>
            <person name="Hosaka K."/>
        </authorList>
    </citation>
    <scope>NUCLEOTIDE SEQUENCE</scope>
    <source>
        <tissue evidence="2">Young leaves</tissue>
    </source>
</reference>
<evidence type="ECO:0000259" key="1">
    <source>
        <dbReference type="Pfam" id="PF13966"/>
    </source>
</evidence>